<evidence type="ECO:0000313" key="1">
    <source>
        <dbReference type="EMBL" id="KJV62397.1"/>
    </source>
</evidence>
<keyword evidence="2" id="KW-1185">Reference proteome</keyword>
<evidence type="ECO:0000313" key="2">
    <source>
        <dbReference type="Proteomes" id="UP000033556"/>
    </source>
</evidence>
<dbReference type="EMBL" id="LANR01000001">
    <property type="protein sequence ID" value="KJV62397.1"/>
    <property type="molecule type" value="Genomic_DNA"/>
</dbReference>
<reference evidence="1 2" key="1">
    <citation type="submission" date="2015-01" db="EMBL/GenBank/DDBJ databases">
        <title>Genome Sequencing of Rickettsiales.</title>
        <authorList>
            <person name="Daugherty S.C."/>
            <person name="Su Q."/>
            <person name="Abolude K."/>
            <person name="Beier-Sexton M."/>
            <person name="Carlyon J.A."/>
            <person name="Carter R."/>
            <person name="Day N.P."/>
            <person name="Dumler S.J."/>
            <person name="Dyachenko V."/>
            <person name="Godinez A."/>
            <person name="Kurtti T.J."/>
            <person name="Lichay M."/>
            <person name="Mullins K.E."/>
            <person name="Ott S."/>
            <person name="Pappas-Brown V."/>
            <person name="Paris D.H."/>
            <person name="Patel P."/>
            <person name="Richards A.L."/>
            <person name="Sadzewicz L."/>
            <person name="Sears K."/>
            <person name="Seidman D."/>
            <person name="Sengamalay N."/>
            <person name="Stenos J."/>
            <person name="Tallon L.J."/>
            <person name="Vincent G."/>
            <person name="Fraser C.M."/>
            <person name="Munderloh U."/>
            <person name="Dunning-Hotopp J.C."/>
        </authorList>
    </citation>
    <scope>NUCLEOTIDE SEQUENCE [LARGE SCALE GENOMIC DNA]</scope>
    <source>
        <strain evidence="1 2">Ac/Pa</strain>
    </source>
</reference>
<comment type="caution">
    <text evidence="1">The sequence shown here is derived from an EMBL/GenBank/DDBJ whole genome shotgun (WGS) entry which is preliminary data.</text>
</comment>
<gene>
    <name evidence="1" type="ORF">APHACPA_1422</name>
</gene>
<name>A0A0F3N3X7_RICAM</name>
<sequence length="44" mass="4836">MIINTCIIIYLSFSTSSFFNPVEVAIKSVFTPALIKFGAILIVI</sequence>
<dbReference type="Proteomes" id="UP000033556">
    <property type="component" value="Unassembled WGS sequence"/>
</dbReference>
<organism evidence="1 2">
    <name type="scientific">Rickettsia amblyommatis str. Ac/Pa</name>
    <dbReference type="NCBI Taxonomy" id="1359164"/>
    <lineage>
        <taxon>Bacteria</taxon>
        <taxon>Pseudomonadati</taxon>
        <taxon>Pseudomonadota</taxon>
        <taxon>Alphaproteobacteria</taxon>
        <taxon>Rickettsiales</taxon>
        <taxon>Rickettsiaceae</taxon>
        <taxon>Rickettsieae</taxon>
        <taxon>Rickettsia</taxon>
        <taxon>spotted fever group</taxon>
    </lineage>
</organism>
<proteinExistence type="predicted"/>
<accession>A0A0F3N3X7</accession>
<protein>
    <submittedName>
        <fullName evidence="1">Uncharacterized protein</fullName>
    </submittedName>
</protein>
<dbReference type="AlphaFoldDB" id="A0A0F3N3X7"/>